<dbReference type="PANTHER" id="PTHR45712">
    <property type="entry name" value="AGAP008170-PA"/>
    <property type="match status" value="1"/>
</dbReference>
<dbReference type="PANTHER" id="PTHR45712:SF22">
    <property type="entry name" value="INSULIN-LIKE GROWTH FACTOR-BINDING PROTEIN COMPLEX ACID LABILE SUBUNIT"/>
    <property type="match status" value="1"/>
</dbReference>
<evidence type="ECO:0000256" key="1">
    <source>
        <dbReference type="ARBA" id="ARBA00009634"/>
    </source>
</evidence>
<evidence type="ECO:0000313" key="9">
    <source>
        <dbReference type="WBParaSite" id="TCONS_00010239.p1"/>
    </source>
</evidence>
<feature type="domain" description="TIR" evidence="6">
    <location>
        <begin position="1116"/>
        <end position="1256"/>
    </location>
</feature>
<keyword evidence="7" id="KW-1185">Reference proteome</keyword>
<keyword evidence="3" id="KW-0677">Repeat</keyword>
<dbReference type="WBParaSite" id="SSTP_0000971400.1">
    <property type="protein sequence ID" value="SSTP_0000971400.1"/>
    <property type="gene ID" value="SSTP_0000971400"/>
</dbReference>
<dbReference type="SMART" id="SM00255">
    <property type="entry name" value="TIR"/>
    <property type="match status" value="1"/>
</dbReference>
<feature type="chain" id="PRO_5005328185" evidence="5">
    <location>
        <begin position="26"/>
        <end position="1300"/>
    </location>
</feature>
<dbReference type="GO" id="GO:0007165">
    <property type="term" value="P:signal transduction"/>
    <property type="evidence" value="ECO:0007669"/>
    <property type="project" value="InterPro"/>
</dbReference>
<accession>A0A0K0EJS2</accession>
<dbReference type="PROSITE" id="PS51450">
    <property type="entry name" value="LRR"/>
    <property type="match status" value="8"/>
</dbReference>
<dbReference type="InterPro" id="IPR000157">
    <property type="entry name" value="TIR_dom"/>
</dbReference>
<dbReference type="InterPro" id="IPR001611">
    <property type="entry name" value="Leu-rich_rpt"/>
</dbReference>
<organism evidence="8">
    <name type="scientific">Strongyloides stercoralis</name>
    <name type="common">Threadworm</name>
    <dbReference type="NCBI Taxonomy" id="6248"/>
    <lineage>
        <taxon>Eukaryota</taxon>
        <taxon>Metazoa</taxon>
        <taxon>Ecdysozoa</taxon>
        <taxon>Nematoda</taxon>
        <taxon>Chromadorea</taxon>
        <taxon>Rhabditida</taxon>
        <taxon>Tylenchina</taxon>
        <taxon>Panagrolaimomorpha</taxon>
        <taxon>Strongyloidoidea</taxon>
        <taxon>Strongyloididae</taxon>
        <taxon>Strongyloides</taxon>
    </lineage>
</organism>
<dbReference type="InterPro" id="IPR050333">
    <property type="entry name" value="SLRP"/>
</dbReference>
<keyword evidence="4" id="KW-0812">Transmembrane</keyword>
<dbReference type="AlphaFoldDB" id="A0A0K0EJS2"/>
<dbReference type="InterPro" id="IPR032675">
    <property type="entry name" value="LRR_dom_sf"/>
</dbReference>
<dbReference type="Pfam" id="PF13855">
    <property type="entry name" value="LRR_8"/>
    <property type="match status" value="5"/>
</dbReference>
<evidence type="ECO:0000256" key="3">
    <source>
        <dbReference type="ARBA" id="ARBA00022737"/>
    </source>
</evidence>
<reference evidence="8" key="1">
    <citation type="submission" date="2015-08" db="UniProtKB">
        <authorList>
            <consortium name="WormBaseParasite"/>
        </authorList>
    </citation>
    <scope>IDENTIFICATION</scope>
</reference>
<dbReference type="Gene3D" id="3.80.10.10">
    <property type="entry name" value="Ribonuclease Inhibitor"/>
    <property type="match status" value="5"/>
</dbReference>
<dbReference type="SUPFAM" id="SSF52200">
    <property type="entry name" value="Toll/Interleukin receptor TIR domain"/>
    <property type="match status" value="1"/>
</dbReference>
<evidence type="ECO:0000259" key="6">
    <source>
        <dbReference type="PROSITE" id="PS50104"/>
    </source>
</evidence>
<dbReference type="SMART" id="SM00365">
    <property type="entry name" value="LRR_SD22"/>
    <property type="match status" value="7"/>
</dbReference>
<keyword evidence="4" id="KW-1133">Transmembrane helix</keyword>
<evidence type="ECO:0000256" key="4">
    <source>
        <dbReference type="SAM" id="Phobius"/>
    </source>
</evidence>
<dbReference type="SMART" id="SM00364">
    <property type="entry name" value="LRR_BAC"/>
    <property type="match status" value="7"/>
</dbReference>
<dbReference type="Gene3D" id="3.40.50.10140">
    <property type="entry name" value="Toll/interleukin-1 receptor homology (TIR) domain"/>
    <property type="match status" value="1"/>
</dbReference>
<evidence type="ECO:0000256" key="5">
    <source>
        <dbReference type="SAM" id="SignalP"/>
    </source>
</evidence>
<evidence type="ECO:0000256" key="2">
    <source>
        <dbReference type="ARBA" id="ARBA00022614"/>
    </source>
</evidence>
<keyword evidence="5" id="KW-0732">Signal</keyword>
<dbReference type="STRING" id="6248.A0A0K0EJS2"/>
<dbReference type="PROSITE" id="PS50104">
    <property type="entry name" value="TIR"/>
    <property type="match status" value="1"/>
</dbReference>
<dbReference type="SUPFAM" id="SSF52058">
    <property type="entry name" value="L domain-like"/>
    <property type="match status" value="3"/>
</dbReference>
<proteinExistence type="inferred from homology"/>
<keyword evidence="4" id="KW-0472">Membrane</keyword>
<feature type="signal peptide" evidence="5">
    <location>
        <begin position="1"/>
        <end position="25"/>
    </location>
</feature>
<dbReference type="InterPro" id="IPR035897">
    <property type="entry name" value="Toll_tir_struct_dom_sf"/>
</dbReference>
<dbReference type="Proteomes" id="UP000035681">
    <property type="component" value="Unplaced"/>
</dbReference>
<dbReference type="WBParaSite" id="TCONS_00010239.p1">
    <property type="protein sequence ID" value="TCONS_00010239.p1"/>
    <property type="gene ID" value="XLOC_007939"/>
</dbReference>
<dbReference type="SMART" id="SM00369">
    <property type="entry name" value="LRR_TYP"/>
    <property type="match status" value="13"/>
</dbReference>
<dbReference type="InterPro" id="IPR003591">
    <property type="entry name" value="Leu-rich_rpt_typical-subtyp"/>
</dbReference>
<comment type="similarity">
    <text evidence="1">Belongs to the Toll-like receptor family.</text>
</comment>
<evidence type="ECO:0000313" key="7">
    <source>
        <dbReference type="Proteomes" id="UP000035681"/>
    </source>
</evidence>
<name>A0A0K0EJS2_STRER</name>
<keyword evidence="2" id="KW-0433">Leucine-rich repeat</keyword>
<evidence type="ECO:0000313" key="8">
    <source>
        <dbReference type="WBParaSite" id="SSTP_0000971400.1"/>
    </source>
</evidence>
<protein>
    <submittedName>
        <fullName evidence="8 9">TIR domain-containing protein</fullName>
    </submittedName>
</protein>
<feature type="transmembrane region" description="Helical" evidence="4">
    <location>
        <begin position="1045"/>
        <end position="1069"/>
    </location>
</feature>
<sequence length="1300" mass="148130">MKKLKNQQLIIKSFIILILFKSVKSSISMLDYRFNCPERCLCIPDALEAEKININCRWEKITEDYLYSLPANVTKSLTISCHNTYSMPTFFDNEIKNKKMIYRKAEFLRSRKGLFELFNKLRDLRISNCTLTTPSNTLSRELFYGLESLRNLYLDHVNNPTTSTPVSIESGFLKEISQLEKLSLTQSNIVSFGVGELCNVGRLQILNVSHNLIVDPSLGTEACLTLKHLAILDMSGNKIREIKNQDFNSFFSIQQLTLSNNLIEKIEKYVFKNIPLLQHLEIHNNQLREIPELGEKLLHLNLAFNKIQRLPYSIGELKEIISLNLSSNMLIDDMKEKFGVYLKGKKIENLDISGNKFTKIPYEMFEEAYEMLTTLDVSRNYIKSINNCGNMTHLQSFDLSHNKIEELKSNCIENCIMLQDIKLTNNSIHKISPTFFDAQKESLISLDLSLNLLLDIPISITNLDKIRHINVSHNQITTIPILTLSKMEHLTNFDGSFNRLSSIDSFIFSNCKKLKKLYLKNNRITQISKDAFKDSNSLSILDISNNYLDNFGPDGGAIGRLRNLKSIDISNNLIEILNWNEIPSSLLSINLEGNRIVMLSIVDNTKINVKKINLKNNRLLLINGDRFPKSSEEIDLGYNLLKIISSKAFVKLPNLKILNLKGNHIEELSEDAFIGSEEENRQHLLGSLKLFIGENPLKCSCKMTWILKYIIDVSIDSDLYYIQNVIPIEIADASVAACFSLPEGHSIILKKITKENLVCSYKNVCEPECVCCDYGNCDCNSKCPDGCSCYHSQDFSTNIVTCNSKNASALRSFSPKDIPVHATNVYLKNLMLPVLRSHDFLARFRLKELSITESGIKKVEKSAFNTLVNLESLDLSDNLLEEFDSESLPKAHKLRKIFLSKNEIKTIDSKLGTTLPQLNELSLEDNQFTELPYLLEDLSNKKRLQRVSISNNPFRCDCENRFKMQYWLVNNQHHVSDKSKINCVENVTKALKLNDTTILTSFSPNFGDDLFIMPMMQFMAEANKSICVTKNIGWFDEINILDSQLLLVIIIILIIGISLATFCFCLSLLTRNRRCINKKGYKKGIISMNCSTTSPQSGCSPLPQSTLLWSQGQNLLYFDLFISYSKADEIMVCKTLCGPLDDDEYTMALLHRDGPRYNGNVHQISDELNRLLECSQTLLLVLTKNFLQHEWKMLQIKTSHQLFFTQSLSKSKRVIAVLEEDVTLNDLDDELGQILRKSTYIRMRDPLFWNLLRSALPLRSGMGRMVGSPTPLSDCSSSQHYSDMYGTNTSTTGSVPSHLI</sequence>